<dbReference type="Pfam" id="PF01979">
    <property type="entry name" value="Amidohydro_1"/>
    <property type="match status" value="1"/>
</dbReference>
<gene>
    <name evidence="7" type="primary">nagA</name>
    <name evidence="7" type="ORF">GCM10009808_01780</name>
</gene>
<dbReference type="PANTHER" id="PTHR11113:SF14">
    <property type="entry name" value="N-ACETYLGLUCOSAMINE-6-PHOSPHATE DEACETYLASE"/>
    <property type="match status" value="1"/>
</dbReference>
<dbReference type="Gene3D" id="2.30.40.10">
    <property type="entry name" value="Urease, subunit C, domain 1"/>
    <property type="match status" value="1"/>
</dbReference>
<proteinExistence type="inferred from homology"/>
<evidence type="ECO:0000256" key="3">
    <source>
        <dbReference type="ARBA" id="ARBA00022801"/>
    </source>
</evidence>
<keyword evidence="4 5" id="KW-0119">Carbohydrate metabolism</keyword>
<dbReference type="Proteomes" id="UP001501690">
    <property type="component" value="Unassembled WGS sequence"/>
</dbReference>
<dbReference type="SUPFAM" id="SSF51556">
    <property type="entry name" value="Metallo-dependent hydrolases"/>
    <property type="match status" value="1"/>
</dbReference>
<comment type="similarity">
    <text evidence="1 5">Belongs to the metallo-dependent hydrolases superfamily. NagA family.</text>
</comment>
<dbReference type="PANTHER" id="PTHR11113">
    <property type="entry name" value="N-ACETYLGLUCOSAMINE-6-PHOSPHATE DEACETYLASE"/>
    <property type="match status" value="1"/>
</dbReference>
<dbReference type="InterPro" id="IPR011059">
    <property type="entry name" value="Metal-dep_hydrolase_composite"/>
</dbReference>
<dbReference type="SUPFAM" id="SSF51338">
    <property type="entry name" value="Composite domain of metallo-dependent hydrolases"/>
    <property type="match status" value="1"/>
</dbReference>
<comment type="caution">
    <text evidence="7">The sequence shown here is derived from an EMBL/GenBank/DDBJ whole genome shotgun (WGS) entry which is preliminary data.</text>
</comment>
<evidence type="ECO:0000256" key="4">
    <source>
        <dbReference type="ARBA" id="ARBA00023277"/>
    </source>
</evidence>
<sequence length="400" mass="40814">MREHPDATLIHSARLVADGTSTPDTWVRFAHGTVTAIGTGDSWMASSESSEVIDAREIAGEGAILTAGFVDIHCHGGGSASFEGDDDDIRRARTLHRAHGTTRQVLSLVSAPLGNLAAQVARIARLSESDADILGSHLEGPFLDPGHKGAHDPRALTEPAPDALAALVEAGGDTIRQITLAPELPGGTDAVRALAEAGIRVAVGHTDADLRTTAAAFDAGASILTHAFNAMPGLHHREPGPLGAALADPDVTIEVIADGVHVHPELIRVLFAAAPERVALVTDAMAAAGAGDGHYLLGDLSVDVIDGVARLRDGGAIAGSTLTQDAALRQVVSAGVDLPAAVQALTTTPARAIGRPDLGTLTVGSPADAVLLSADLEVRQVWFEGLPATPADVGPARGAN</sequence>
<dbReference type="NCBIfam" id="TIGR00221">
    <property type="entry name" value="nagA"/>
    <property type="match status" value="1"/>
</dbReference>
<keyword evidence="2" id="KW-0479">Metal-binding</keyword>
<dbReference type="RefSeq" id="WP_344067924.1">
    <property type="nucleotide sequence ID" value="NZ_BAAAPL010000001.1"/>
</dbReference>
<dbReference type="InterPro" id="IPR003764">
    <property type="entry name" value="GlcNAc_6-P_deAcase"/>
</dbReference>
<dbReference type="PIRSF" id="PIRSF038994">
    <property type="entry name" value="NagA"/>
    <property type="match status" value="1"/>
</dbReference>
<keyword evidence="8" id="KW-1185">Reference proteome</keyword>
<dbReference type="EMBL" id="BAAAPL010000001">
    <property type="protein sequence ID" value="GAA1688450.1"/>
    <property type="molecule type" value="Genomic_DNA"/>
</dbReference>
<dbReference type="Gene3D" id="3.20.20.140">
    <property type="entry name" value="Metal-dependent hydrolases"/>
    <property type="match status" value="1"/>
</dbReference>
<evidence type="ECO:0000313" key="8">
    <source>
        <dbReference type="Proteomes" id="UP001501690"/>
    </source>
</evidence>
<organism evidence="7 8">
    <name type="scientific">Microbacterium sediminicola</name>
    <dbReference type="NCBI Taxonomy" id="415210"/>
    <lineage>
        <taxon>Bacteria</taxon>
        <taxon>Bacillati</taxon>
        <taxon>Actinomycetota</taxon>
        <taxon>Actinomycetes</taxon>
        <taxon>Micrococcales</taxon>
        <taxon>Microbacteriaceae</taxon>
        <taxon>Microbacterium</taxon>
    </lineage>
</organism>
<reference evidence="8" key="1">
    <citation type="journal article" date="2019" name="Int. J. Syst. Evol. Microbiol.">
        <title>The Global Catalogue of Microorganisms (GCM) 10K type strain sequencing project: providing services to taxonomists for standard genome sequencing and annotation.</title>
        <authorList>
            <consortium name="The Broad Institute Genomics Platform"/>
            <consortium name="The Broad Institute Genome Sequencing Center for Infectious Disease"/>
            <person name="Wu L."/>
            <person name="Ma J."/>
        </authorList>
    </citation>
    <scope>NUCLEOTIDE SEQUENCE [LARGE SCALE GENOMIC DNA]</scope>
    <source>
        <strain evidence="8">JCM 15577</strain>
    </source>
</reference>
<keyword evidence="3 5" id="KW-0378">Hydrolase</keyword>
<protein>
    <submittedName>
        <fullName evidence="7">N-acetylglucosamine-6-phosphate deacetylase</fullName>
    </submittedName>
</protein>
<evidence type="ECO:0000256" key="2">
    <source>
        <dbReference type="ARBA" id="ARBA00022723"/>
    </source>
</evidence>
<dbReference type="InterPro" id="IPR032466">
    <property type="entry name" value="Metal_Hydrolase"/>
</dbReference>
<name>A0ABP4TK13_9MICO</name>
<evidence type="ECO:0000259" key="6">
    <source>
        <dbReference type="Pfam" id="PF01979"/>
    </source>
</evidence>
<evidence type="ECO:0000313" key="7">
    <source>
        <dbReference type="EMBL" id="GAA1688450.1"/>
    </source>
</evidence>
<accession>A0ABP4TK13</accession>
<dbReference type="InterPro" id="IPR006680">
    <property type="entry name" value="Amidohydro-rel"/>
</dbReference>
<evidence type="ECO:0000256" key="5">
    <source>
        <dbReference type="PIRNR" id="PIRNR038994"/>
    </source>
</evidence>
<feature type="domain" description="Amidohydrolase-related" evidence="6">
    <location>
        <begin position="64"/>
        <end position="385"/>
    </location>
</feature>
<evidence type="ECO:0000256" key="1">
    <source>
        <dbReference type="ARBA" id="ARBA00010716"/>
    </source>
</evidence>
<dbReference type="CDD" id="cd00854">
    <property type="entry name" value="NagA"/>
    <property type="match status" value="1"/>
</dbReference>